<dbReference type="InterPro" id="IPR007110">
    <property type="entry name" value="Ig-like_dom"/>
</dbReference>
<dbReference type="RefSeq" id="XP_015739730.1">
    <property type="nucleotide sequence ID" value="XM_015884244.2"/>
</dbReference>
<evidence type="ECO:0000256" key="7">
    <source>
        <dbReference type="ARBA" id="ARBA00023157"/>
    </source>
</evidence>
<dbReference type="PANTHER" id="PTHR47118">
    <property type="entry name" value="CYTOTOXIC AND REGULATORY T-CELL MOLECULE"/>
    <property type="match status" value="1"/>
</dbReference>
<evidence type="ECO:0000259" key="12">
    <source>
        <dbReference type="PROSITE" id="PS50835"/>
    </source>
</evidence>
<evidence type="ECO:0000313" key="13">
    <source>
        <dbReference type="Ensembl" id="ENSCJPP00005009679.1"/>
    </source>
</evidence>
<dbReference type="InterPro" id="IPR013783">
    <property type="entry name" value="Ig-like_fold"/>
</dbReference>
<keyword evidence="5 10" id="KW-1133">Transmembrane helix</keyword>
<keyword evidence="6 10" id="KW-0472">Membrane</keyword>
<keyword evidence="14" id="KW-1185">Reference proteome</keyword>
<sequence>MTFTTVLHVTALLLLQGADSETITLQEGEDLNLSCTLRGDGRATRQWLNPRGFTIFLDNHLALKDQRYKLIHYSEDELSIRLSNVTVDDEGIYKCFYYSTPFKSKMTTVEVLAVPSKPVLQVSRDTEGSITLSCCTQGGKPQPQITWLLNNGIQLPGDTKHKLEADGKKWTTTSTLTVLAYGPNSTASCLIHHKALGEGKLTAPFQFEDVARTVTNTTPVSTTLEVDTYISEYTQPTVTTAESDLNSNTDFSPSYPQRNGPEATSAAAGELSGTSAHHIPNGTETALSGTARALNGTDGALNGTVTEQLFRTEVFFPSENITVTSIITFEQDVKSEGMSKKQKDFLLPLLVAVLIVMLLIIVVLFTRKLIKAHGVWKRENDTSDQTLESYKSKSNEESPRHEKNGQVVNQKSNVQYVTEGYVEATQKNPSEKNTTIPEEQLACGKETDV</sequence>
<dbReference type="GO" id="GO:0046007">
    <property type="term" value="P:negative regulation of activated T cell proliferation"/>
    <property type="evidence" value="ECO:0007669"/>
    <property type="project" value="Ensembl"/>
</dbReference>
<dbReference type="FunFam" id="2.60.40.10:FF:000013">
    <property type="entry name" value="cell adhesion molecule 1 isoform X1"/>
    <property type="match status" value="1"/>
</dbReference>
<feature type="compositionally biased region" description="Polar residues" evidence="9">
    <location>
        <begin position="425"/>
        <end position="437"/>
    </location>
</feature>
<feature type="signal peptide" evidence="11">
    <location>
        <begin position="1"/>
        <end position="20"/>
    </location>
</feature>
<dbReference type="GO" id="GO:2001185">
    <property type="term" value="P:regulation of CD8-positive, alpha-beta T cell activation"/>
    <property type="evidence" value="ECO:0007669"/>
    <property type="project" value="Ensembl"/>
</dbReference>
<dbReference type="GeneID" id="107324307"/>
<dbReference type="SMART" id="SM00409">
    <property type="entry name" value="IG"/>
    <property type="match status" value="1"/>
</dbReference>
<reference evidence="13" key="1">
    <citation type="submission" date="2015-11" db="EMBL/GenBank/DDBJ databases">
        <authorList>
            <consortium name="International Coturnix japonica Genome Analysis Consortium"/>
            <person name="Warren W."/>
            <person name="Burt D.W."/>
            <person name="Antin P.B."/>
            <person name="Lanford R."/>
            <person name="Gros J."/>
            <person name="Wilson R.K."/>
        </authorList>
    </citation>
    <scope>NUCLEOTIDE SEQUENCE [LARGE SCALE GENOMIC DNA]</scope>
</reference>
<dbReference type="AlphaFoldDB" id="A0A8C2T7M2"/>
<dbReference type="GO" id="GO:0097021">
    <property type="term" value="P:lymphocyte migration into lymphoid organs"/>
    <property type="evidence" value="ECO:0007669"/>
    <property type="project" value="Ensembl"/>
</dbReference>
<comment type="subcellular location">
    <subcellularLocation>
        <location evidence="1">Membrane</location>
        <topology evidence="1">Single-pass membrane protein</topology>
    </subcellularLocation>
</comment>
<keyword evidence="3 11" id="KW-0732">Signal</keyword>
<organism evidence="13 14">
    <name type="scientific">Coturnix japonica</name>
    <name type="common">Japanese quail</name>
    <name type="synonym">Coturnix coturnix japonica</name>
    <dbReference type="NCBI Taxonomy" id="93934"/>
    <lineage>
        <taxon>Eukaryota</taxon>
        <taxon>Metazoa</taxon>
        <taxon>Chordata</taxon>
        <taxon>Craniata</taxon>
        <taxon>Vertebrata</taxon>
        <taxon>Euteleostomi</taxon>
        <taxon>Archelosauria</taxon>
        <taxon>Archosauria</taxon>
        <taxon>Dinosauria</taxon>
        <taxon>Saurischia</taxon>
        <taxon>Theropoda</taxon>
        <taxon>Coelurosauria</taxon>
        <taxon>Aves</taxon>
        <taxon>Neognathae</taxon>
        <taxon>Galloanserae</taxon>
        <taxon>Galliformes</taxon>
        <taxon>Phasianidae</taxon>
        <taxon>Perdicinae</taxon>
        <taxon>Coturnix</taxon>
    </lineage>
</organism>
<feature type="domain" description="Ig-like" evidence="12">
    <location>
        <begin position="10"/>
        <end position="95"/>
    </location>
</feature>
<feature type="region of interest" description="Disordered" evidence="9">
    <location>
        <begin position="381"/>
        <end position="449"/>
    </location>
</feature>
<protein>
    <submittedName>
        <fullName evidence="13">Cytotoxic and regulatory T cell molecule</fullName>
    </submittedName>
</protein>
<dbReference type="SUPFAM" id="SSF48726">
    <property type="entry name" value="Immunoglobulin"/>
    <property type="match status" value="2"/>
</dbReference>
<dbReference type="Ensembl" id="ENSCJPT00005014426.1">
    <property type="protein sequence ID" value="ENSCJPP00005009679.1"/>
    <property type="gene ID" value="ENSCJPG00005008470.1"/>
</dbReference>
<evidence type="ECO:0000256" key="10">
    <source>
        <dbReference type="SAM" id="Phobius"/>
    </source>
</evidence>
<reference evidence="13" key="3">
    <citation type="submission" date="2025-09" db="UniProtKB">
        <authorList>
            <consortium name="Ensembl"/>
        </authorList>
    </citation>
    <scope>IDENTIFICATION</scope>
</reference>
<accession>A0A8C2T7M2</accession>
<dbReference type="Pfam" id="PF08205">
    <property type="entry name" value="C2-set_2"/>
    <property type="match status" value="1"/>
</dbReference>
<gene>
    <name evidence="13" type="primary">CRTAM</name>
</gene>
<dbReference type="Pfam" id="PF07686">
    <property type="entry name" value="V-set"/>
    <property type="match status" value="1"/>
</dbReference>
<keyword evidence="2 10" id="KW-0812">Transmembrane</keyword>
<name>A0A8C2T7M2_COTJA</name>
<evidence type="ECO:0000256" key="4">
    <source>
        <dbReference type="ARBA" id="ARBA00022737"/>
    </source>
</evidence>
<dbReference type="OrthoDB" id="10006996at2759"/>
<evidence type="ECO:0000313" key="14">
    <source>
        <dbReference type="Proteomes" id="UP000694412"/>
    </source>
</evidence>
<dbReference type="CTD" id="56253"/>
<dbReference type="KEGG" id="cjo:107324307"/>
<dbReference type="InterPro" id="IPR036179">
    <property type="entry name" value="Ig-like_dom_sf"/>
</dbReference>
<evidence type="ECO:0000256" key="9">
    <source>
        <dbReference type="SAM" id="MobiDB-lite"/>
    </source>
</evidence>
<dbReference type="Proteomes" id="UP000694412">
    <property type="component" value="Chromosome 24"/>
</dbReference>
<dbReference type="InterPro" id="IPR003598">
    <property type="entry name" value="Ig_sub2"/>
</dbReference>
<dbReference type="SMART" id="SM00408">
    <property type="entry name" value="IGc2"/>
    <property type="match status" value="2"/>
</dbReference>
<dbReference type="GO" id="GO:0005102">
    <property type="term" value="F:signaling receptor binding"/>
    <property type="evidence" value="ECO:0007669"/>
    <property type="project" value="Ensembl"/>
</dbReference>
<keyword evidence="7" id="KW-1015">Disulfide bond</keyword>
<dbReference type="GO" id="GO:0001772">
    <property type="term" value="C:immunological synapse"/>
    <property type="evidence" value="ECO:0007669"/>
    <property type="project" value="Ensembl"/>
</dbReference>
<keyword evidence="8" id="KW-0393">Immunoglobulin domain</keyword>
<feature type="compositionally biased region" description="Basic and acidic residues" evidence="9">
    <location>
        <begin position="390"/>
        <end position="404"/>
    </location>
</feature>
<feature type="region of interest" description="Disordered" evidence="9">
    <location>
        <begin position="237"/>
        <end position="284"/>
    </location>
</feature>
<reference evidence="13" key="2">
    <citation type="submission" date="2025-08" db="UniProtKB">
        <authorList>
            <consortium name="Ensembl"/>
        </authorList>
    </citation>
    <scope>IDENTIFICATION</scope>
</reference>
<dbReference type="InterPro" id="IPR013106">
    <property type="entry name" value="Ig_V-set"/>
</dbReference>
<evidence type="ECO:0000256" key="3">
    <source>
        <dbReference type="ARBA" id="ARBA00022729"/>
    </source>
</evidence>
<feature type="chain" id="PRO_5034351398" evidence="11">
    <location>
        <begin position="21"/>
        <end position="449"/>
    </location>
</feature>
<dbReference type="PANTHER" id="PTHR47118:SF1">
    <property type="entry name" value="CYTOTOXIC AND REGULATORY T-CELL MOLECULE"/>
    <property type="match status" value="1"/>
</dbReference>
<keyword evidence="4" id="KW-0677">Repeat</keyword>
<dbReference type="InterPro" id="IPR013162">
    <property type="entry name" value="CD80_C2-set"/>
</dbReference>
<dbReference type="GO" id="GO:0002860">
    <property type="term" value="P:positive regulation of natural killer cell mediated cytotoxicity directed against tumor cell target"/>
    <property type="evidence" value="ECO:0007669"/>
    <property type="project" value="Ensembl"/>
</dbReference>
<dbReference type="GO" id="GO:0001768">
    <property type="term" value="P:establishment of T cell polarity"/>
    <property type="evidence" value="ECO:0007669"/>
    <property type="project" value="Ensembl"/>
</dbReference>
<evidence type="ECO:0000256" key="8">
    <source>
        <dbReference type="ARBA" id="ARBA00023319"/>
    </source>
</evidence>
<feature type="compositionally biased region" description="Polar residues" evidence="9">
    <location>
        <begin position="406"/>
        <end position="416"/>
    </location>
</feature>
<dbReference type="Gene3D" id="2.60.40.10">
    <property type="entry name" value="Immunoglobulins"/>
    <property type="match status" value="2"/>
</dbReference>
<feature type="compositionally biased region" description="Polar residues" evidence="9">
    <location>
        <begin position="237"/>
        <end position="257"/>
    </location>
</feature>
<dbReference type="GO" id="GO:0007157">
    <property type="term" value="P:heterophilic cell-cell adhesion via plasma membrane cell adhesion molecules"/>
    <property type="evidence" value="ECO:0007669"/>
    <property type="project" value="Ensembl"/>
</dbReference>
<dbReference type="PROSITE" id="PS50835">
    <property type="entry name" value="IG_LIKE"/>
    <property type="match status" value="2"/>
</dbReference>
<dbReference type="GO" id="GO:0032729">
    <property type="term" value="P:positive regulation of type II interferon production"/>
    <property type="evidence" value="ECO:0007669"/>
    <property type="project" value="Ensembl"/>
</dbReference>
<dbReference type="GO" id="GO:0045580">
    <property type="term" value="P:regulation of T cell differentiation"/>
    <property type="evidence" value="ECO:0007669"/>
    <property type="project" value="Ensembl"/>
</dbReference>
<dbReference type="InterPro" id="IPR053096">
    <property type="entry name" value="CRTAM"/>
</dbReference>
<proteinExistence type="predicted"/>
<dbReference type="GO" id="GO:0008037">
    <property type="term" value="P:cell recognition"/>
    <property type="evidence" value="ECO:0007669"/>
    <property type="project" value="Ensembl"/>
</dbReference>
<dbReference type="GeneTree" id="ENSGT00940000159804"/>
<evidence type="ECO:0000256" key="2">
    <source>
        <dbReference type="ARBA" id="ARBA00022692"/>
    </source>
</evidence>
<evidence type="ECO:0000256" key="5">
    <source>
        <dbReference type="ARBA" id="ARBA00022989"/>
    </source>
</evidence>
<feature type="transmembrane region" description="Helical" evidence="10">
    <location>
        <begin position="345"/>
        <end position="365"/>
    </location>
</feature>
<evidence type="ECO:0000256" key="1">
    <source>
        <dbReference type="ARBA" id="ARBA00004167"/>
    </source>
</evidence>
<feature type="domain" description="Ig-like" evidence="12">
    <location>
        <begin position="118"/>
        <end position="202"/>
    </location>
</feature>
<evidence type="ECO:0000256" key="11">
    <source>
        <dbReference type="SAM" id="SignalP"/>
    </source>
</evidence>
<dbReference type="InterPro" id="IPR003599">
    <property type="entry name" value="Ig_sub"/>
</dbReference>
<dbReference type="GO" id="GO:0002355">
    <property type="term" value="P:detection of tumor cell"/>
    <property type="evidence" value="ECO:0007669"/>
    <property type="project" value="Ensembl"/>
</dbReference>
<evidence type="ECO:0000256" key="6">
    <source>
        <dbReference type="ARBA" id="ARBA00023136"/>
    </source>
</evidence>